<dbReference type="PROSITE" id="PS50198">
    <property type="entry name" value="PPIC_PPIASE_2"/>
    <property type="match status" value="1"/>
</dbReference>
<dbReference type="Proteomes" id="UP001491310">
    <property type="component" value="Unassembled WGS sequence"/>
</dbReference>
<feature type="region of interest" description="Disordered" evidence="7">
    <location>
        <begin position="1"/>
        <end position="28"/>
    </location>
</feature>
<evidence type="ECO:0000256" key="1">
    <source>
        <dbReference type="ARBA" id="ARBA00000971"/>
    </source>
</evidence>
<evidence type="ECO:0000256" key="6">
    <source>
        <dbReference type="RuleBase" id="RU363014"/>
    </source>
</evidence>
<keyword evidence="4 5" id="KW-0413">Isomerase</keyword>
<keyword evidence="3 5" id="KW-0697">Rotamase</keyword>
<dbReference type="EMBL" id="JALJOT010000014">
    <property type="protein sequence ID" value="KAK9903255.1"/>
    <property type="molecule type" value="Genomic_DNA"/>
</dbReference>
<protein>
    <recommendedName>
        <fullName evidence="6">Peptidyl-prolyl cis-trans isomerase</fullName>
        <ecNumber evidence="6">5.2.1.8</ecNumber>
    </recommendedName>
</protein>
<name>A0ABR2YDJ9_9CHLO</name>
<evidence type="ECO:0000313" key="10">
    <source>
        <dbReference type="Proteomes" id="UP001491310"/>
    </source>
</evidence>
<reference evidence="9 10" key="1">
    <citation type="journal article" date="2024" name="Nat. Commun.">
        <title>Phylogenomics reveals the evolutionary origins of lichenization in chlorophyte algae.</title>
        <authorList>
            <person name="Puginier C."/>
            <person name="Libourel C."/>
            <person name="Otte J."/>
            <person name="Skaloud P."/>
            <person name="Haon M."/>
            <person name="Grisel S."/>
            <person name="Petersen M."/>
            <person name="Berrin J.G."/>
            <person name="Delaux P.M."/>
            <person name="Dal Grande F."/>
            <person name="Keller J."/>
        </authorList>
    </citation>
    <scope>NUCLEOTIDE SEQUENCE [LARGE SCALE GENOMIC DNA]</scope>
    <source>
        <strain evidence="9 10">SAG 216-7</strain>
    </source>
</reference>
<feature type="domain" description="PpiC" evidence="8">
    <location>
        <begin position="30"/>
        <end position="118"/>
    </location>
</feature>
<dbReference type="InterPro" id="IPR046357">
    <property type="entry name" value="PPIase_dom_sf"/>
</dbReference>
<comment type="similarity">
    <text evidence="2">Belongs to the PpiC/parvulin rotamase family. PIN4 subfamily.</text>
</comment>
<organism evidence="9 10">
    <name type="scientific">Coccomyxa subellipsoidea</name>
    <dbReference type="NCBI Taxonomy" id="248742"/>
    <lineage>
        <taxon>Eukaryota</taxon>
        <taxon>Viridiplantae</taxon>
        <taxon>Chlorophyta</taxon>
        <taxon>core chlorophytes</taxon>
        <taxon>Trebouxiophyceae</taxon>
        <taxon>Trebouxiophyceae incertae sedis</taxon>
        <taxon>Coccomyxaceae</taxon>
        <taxon>Coccomyxa</taxon>
    </lineage>
</organism>
<dbReference type="SUPFAM" id="SSF54534">
    <property type="entry name" value="FKBP-like"/>
    <property type="match status" value="1"/>
</dbReference>
<feature type="compositionally biased region" description="Basic and acidic residues" evidence="7">
    <location>
        <begin position="1"/>
        <end position="27"/>
    </location>
</feature>
<comment type="catalytic activity">
    <reaction evidence="1 6">
        <text>[protein]-peptidylproline (omega=180) = [protein]-peptidylproline (omega=0)</text>
        <dbReference type="Rhea" id="RHEA:16237"/>
        <dbReference type="Rhea" id="RHEA-COMP:10747"/>
        <dbReference type="Rhea" id="RHEA-COMP:10748"/>
        <dbReference type="ChEBI" id="CHEBI:83833"/>
        <dbReference type="ChEBI" id="CHEBI:83834"/>
        <dbReference type="EC" id="5.2.1.8"/>
    </reaction>
</comment>
<accession>A0ABR2YDJ9</accession>
<dbReference type="PANTHER" id="PTHR45995">
    <property type="match status" value="1"/>
</dbReference>
<dbReference type="InterPro" id="IPR043323">
    <property type="entry name" value="PIN4"/>
</dbReference>
<proteinExistence type="inferred from homology"/>
<dbReference type="Gene3D" id="3.10.50.40">
    <property type="match status" value="1"/>
</dbReference>
<evidence type="ECO:0000256" key="7">
    <source>
        <dbReference type="SAM" id="MobiDB-lite"/>
    </source>
</evidence>
<comment type="caution">
    <text evidence="9">The sequence shown here is derived from an EMBL/GenBank/DDBJ whole genome shotgun (WGS) entry which is preliminary data.</text>
</comment>
<dbReference type="Pfam" id="PF13616">
    <property type="entry name" value="Rotamase_3"/>
    <property type="match status" value="1"/>
</dbReference>
<gene>
    <name evidence="9" type="ORF">WJX75_000834</name>
</gene>
<sequence length="118" mass="12852">MGKDKAKAKPSKTEAAKSEAPGADKKLKPATHVKVRHILCEKQGKALQALERIKAGEQFATVAAEFSEDKARQGGDLGWKSRQDVVGDFAEAAFKLNVSRRNDAATCQNEIWLPFNNG</sequence>
<evidence type="ECO:0000256" key="4">
    <source>
        <dbReference type="ARBA" id="ARBA00023235"/>
    </source>
</evidence>
<evidence type="ECO:0000259" key="8">
    <source>
        <dbReference type="PROSITE" id="PS50198"/>
    </source>
</evidence>
<dbReference type="InterPro" id="IPR000297">
    <property type="entry name" value="PPIase_PpiC"/>
</dbReference>
<dbReference type="EC" id="5.2.1.8" evidence="6"/>
<evidence type="ECO:0000256" key="3">
    <source>
        <dbReference type="ARBA" id="ARBA00023110"/>
    </source>
</evidence>
<evidence type="ECO:0000313" key="9">
    <source>
        <dbReference type="EMBL" id="KAK9903255.1"/>
    </source>
</evidence>
<evidence type="ECO:0000256" key="5">
    <source>
        <dbReference type="PROSITE-ProRule" id="PRU00278"/>
    </source>
</evidence>
<keyword evidence="10" id="KW-1185">Reference proteome</keyword>
<evidence type="ECO:0000256" key="2">
    <source>
        <dbReference type="ARBA" id="ARBA00010242"/>
    </source>
</evidence>